<evidence type="ECO:0000313" key="13">
    <source>
        <dbReference type="EMBL" id="GEB48015.1"/>
    </source>
</evidence>
<evidence type="ECO:0000256" key="6">
    <source>
        <dbReference type="ARBA" id="ARBA00022888"/>
    </source>
</evidence>
<dbReference type="InterPro" id="IPR001962">
    <property type="entry name" value="Asn_synthase"/>
</dbReference>
<evidence type="ECO:0000256" key="9">
    <source>
        <dbReference type="PIRSR" id="PIRSR001589-1"/>
    </source>
</evidence>
<dbReference type="SUPFAM" id="SSF56235">
    <property type="entry name" value="N-terminal nucleophile aminohydrolases (Ntn hydrolases)"/>
    <property type="match status" value="1"/>
</dbReference>
<accession>A0A4Y3QRU1</accession>
<dbReference type="Pfam" id="PF13537">
    <property type="entry name" value="GATase_7"/>
    <property type="match status" value="1"/>
</dbReference>
<feature type="binding site" evidence="10">
    <location>
        <begin position="377"/>
        <end position="378"/>
    </location>
    <ligand>
        <name>ATP</name>
        <dbReference type="ChEBI" id="CHEBI:30616"/>
    </ligand>
</feature>
<evidence type="ECO:0000256" key="10">
    <source>
        <dbReference type="PIRSR" id="PIRSR001589-2"/>
    </source>
</evidence>
<dbReference type="CDD" id="cd01991">
    <property type="entry name" value="Asn_synthase_B_C"/>
    <property type="match status" value="1"/>
</dbReference>
<comment type="catalytic activity">
    <reaction evidence="8">
        <text>L-aspartate + L-glutamine + ATP + H2O = L-asparagine + L-glutamate + AMP + diphosphate + H(+)</text>
        <dbReference type="Rhea" id="RHEA:12228"/>
        <dbReference type="ChEBI" id="CHEBI:15377"/>
        <dbReference type="ChEBI" id="CHEBI:15378"/>
        <dbReference type="ChEBI" id="CHEBI:29985"/>
        <dbReference type="ChEBI" id="CHEBI:29991"/>
        <dbReference type="ChEBI" id="CHEBI:30616"/>
        <dbReference type="ChEBI" id="CHEBI:33019"/>
        <dbReference type="ChEBI" id="CHEBI:58048"/>
        <dbReference type="ChEBI" id="CHEBI:58359"/>
        <dbReference type="ChEBI" id="CHEBI:456215"/>
        <dbReference type="EC" id="6.3.5.4"/>
    </reaction>
</comment>
<dbReference type="InterPro" id="IPR029055">
    <property type="entry name" value="Ntn_hydrolases_N"/>
</dbReference>
<keyword evidence="9" id="KW-0028">Amino-acid biosynthesis</keyword>
<proteinExistence type="inferred from homology"/>
<dbReference type="OrthoDB" id="9763290at2"/>
<feature type="domain" description="Glutamine amidotransferase type-2" evidence="12">
    <location>
        <begin position="2"/>
        <end position="214"/>
    </location>
</feature>
<keyword evidence="6 9" id="KW-0061">Asparagine biosynthesis</keyword>
<evidence type="ECO:0000256" key="3">
    <source>
        <dbReference type="ARBA" id="ARBA00012737"/>
    </source>
</evidence>
<dbReference type="PANTHER" id="PTHR43284">
    <property type="entry name" value="ASPARAGINE SYNTHETASE (GLUTAMINE-HYDROLYZING)"/>
    <property type="match status" value="1"/>
</dbReference>
<dbReference type="GO" id="GO:0006529">
    <property type="term" value="P:asparagine biosynthetic process"/>
    <property type="evidence" value="ECO:0007669"/>
    <property type="project" value="UniProtKB-KW"/>
</dbReference>
<dbReference type="SUPFAM" id="SSF52402">
    <property type="entry name" value="Adenine nucleotide alpha hydrolases-like"/>
    <property type="match status" value="1"/>
</dbReference>
<feature type="binding site" evidence="10">
    <location>
        <position position="102"/>
    </location>
    <ligand>
        <name>L-glutamine</name>
        <dbReference type="ChEBI" id="CHEBI:58359"/>
    </ligand>
</feature>
<keyword evidence="7 9" id="KW-0315">Glutamine amidotransferase</keyword>
<keyword evidence="5 10" id="KW-0067">ATP-binding</keyword>
<dbReference type="InterPro" id="IPR051786">
    <property type="entry name" value="ASN_synthetase/amidase"/>
</dbReference>
<dbReference type="InterPro" id="IPR006426">
    <property type="entry name" value="Asn_synth_AEB"/>
</dbReference>
<feature type="active site" description="For GATase activity" evidence="9">
    <location>
        <position position="2"/>
    </location>
</feature>
<dbReference type="EC" id="6.3.5.4" evidence="3"/>
<dbReference type="InterPro" id="IPR017932">
    <property type="entry name" value="GATase_2_dom"/>
</dbReference>
<dbReference type="EMBL" id="BJMM01000002">
    <property type="protein sequence ID" value="GEB48015.1"/>
    <property type="molecule type" value="Genomic_DNA"/>
</dbReference>
<evidence type="ECO:0000256" key="4">
    <source>
        <dbReference type="ARBA" id="ARBA00022741"/>
    </source>
</evidence>
<dbReference type="InterPro" id="IPR033738">
    <property type="entry name" value="AsnB_N"/>
</dbReference>
<dbReference type="PROSITE" id="PS51278">
    <property type="entry name" value="GATASE_TYPE_2"/>
    <property type="match status" value="1"/>
</dbReference>
<feature type="binding site" evidence="10">
    <location>
        <position position="261"/>
    </location>
    <ligand>
        <name>ATP</name>
        <dbReference type="ChEBI" id="CHEBI:30616"/>
    </ligand>
</feature>
<feature type="site" description="Important for beta-aspartyl-AMP intermediate formation" evidence="11">
    <location>
        <position position="379"/>
    </location>
</feature>
<organism evidence="13 14">
    <name type="scientific">Streptomyces cacaoi</name>
    <dbReference type="NCBI Taxonomy" id="1898"/>
    <lineage>
        <taxon>Bacteria</taxon>
        <taxon>Bacillati</taxon>
        <taxon>Actinomycetota</taxon>
        <taxon>Actinomycetes</taxon>
        <taxon>Kitasatosporales</taxon>
        <taxon>Streptomycetaceae</taxon>
        <taxon>Streptomyces</taxon>
    </lineage>
</organism>
<dbReference type="GO" id="GO:0005524">
    <property type="term" value="F:ATP binding"/>
    <property type="evidence" value="ECO:0007669"/>
    <property type="project" value="UniProtKB-KW"/>
</dbReference>
<evidence type="ECO:0000259" key="12">
    <source>
        <dbReference type="PROSITE" id="PS51278"/>
    </source>
</evidence>
<dbReference type="PANTHER" id="PTHR43284:SF1">
    <property type="entry name" value="ASPARAGINE SYNTHETASE"/>
    <property type="match status" value="1"/>
</dbReference>
<dbReference type="PIRSF" id="PIRSF001589">
    <property type="entry name" value="Asn_synthetase_glu-h"/>
    <property type="match status" value="1"/>
</dbReference>
<gene>
    <name evidence="13" type="primary">asnB_2</name>
    <name evidence="13" type="ORF">SCA03_05660</name>
</gene>
<evidence type="ECO:0000256" key="11">
    <source>
        <dbReference type="PIRSR" id="PIRSR001589-3"/>
    </source>
</evidence>
<dbReference type="NCBIfam" id="TIGR01536">
    <property type="entry name" value="asn_synth_AEB"/>
    <property type="match status" value="1"/>
</dbReference>
<evidence type="ECO:0000256" key="5">
    <source>
        <dbReference type="ARBA" id="ARBA00022840"/>
    </source>
</evidence>
<dbReference type="RefSeq" id="WP_030874867.1">
    <property type="nucleotide sequence ID" value="NZ_BJMM01000002.1"/>
</dbReference>
<evidence type="ECO:0000313" key="14">
    <source>
        <dbReference type="Proteomes" id="UP000319210"/>
    </source>
</evidence>
<dbReference type="GO" id="GO:0004066">
    <property type="term" value="F:asparagine synthase (glutamine-hydrolyzing) activity"/>
    <property type="evidence" value="ECO:0007669"/>
    <property type="project" value="UniProtKB-EC"/>
</dbReference>
<dbReference type="Proteomes" id="UP000319210">
    <property type="component" value="Unassembled WGS sequence"/>
</dbReference>
<comment type="similarity">
    <text evidence="2">Belongs to the asparagine synthetase family.</text>
</comment>
<evidence type="ECO:0000256" key="8">
    <source>
        <dbReference type="ARBA" id="ARBA00048741"/>
    </source>
</evidence>
<sequence>MCGITGWVAFEQDLTGQGDTVAAMTATLAERGPDESGTRLFRHAALGHRRLAVIDPPGGRQPMTAGTPAGPVTLVHSGEVYNHTALRAELTARGHRFTTRSDTEVVLRGYLEWGEAVAERLTGMYAFALWDERRQRLVLVRDRMGVKPLYLHRTHDGLLFGSEPKAVLANPVFPRRVDTGCLRELAGFTKAPGWSLWKDLREVEPGTVVTVDRAGMRERTYWRLETTEHTDDAETTVERVAALLGEIMPQQLVSDVPQCVLLSGGLDSSAVTALAARHQRETGGKLRTFSVDFAGYEENFRPDELRETPDAPYIREVVAHLGADHRTVLLDSRSLLDPALRRAVVGARDMPIGLGDIDSSMLLLFRAIREQATVALSGEFADELFGGYAWFHHPAARDADTFPWLAFQNTYTADRTEPLRPELREALDIGGYVADEYASAVARVEHLPGEDAFERRMRTSSHLHITRLVRAMLDRKDRMSMAAGLEVRVPFADHRLVEYVYNAPWALKTVDGREKGLLRQAVAPLLPRSVTERVKSPYPSTQDTGYAAALQRQARDVLADRDHQVFAVFDRDWVRRTADAAPAAVTGAARTGLERFLDFHVWSDAYDPELTVP</sequence>
<dbReference type="GO" id="GO:0005829">
    <property type="term" value="C:cytosol"/>
    <property type="evidence" value="ECO:0007669"/>
    <property type="project" value="TreeGrafter"/>
</dbReference>
<feature type="binding site" evidence="10">
    <location>
        <position position="291"/>
    </location>
    <ligand>
        <name>ATP</name>
        <dbReference type="ChEBI" id="CHEBI:30616"/>
    </ligand>
</feature>
<evidence type="ECO:0000256" key="1">
    <source>
        <dbReference type="ARBA" id="ARBA00005187"/>
    </source>
</evidence>
<dbReference type="Gene3D" id="3.60.20.10">
    <property type="entry name" value="Glutamine Phosphoribosylpyrophosphate, subunit 1, domain 1"/>
    <property type="match status" value="1"/>
</dbReference>
<evidence type="ECO:0000256" key="7">
    <source>
        <dbReference type="ARBA" id="ARBA00022962"/>
    </source>
</evidence>
<dbReference type="AlphaFoldDB" id="A0A4Y3QRU1"/>
<comment type="caution">
    <text evidence="13">The sequence shown here is derived from an EMBL/GenBank/DDBJ whole genome shotgun (WGS) entry which is preliminary data.</text>
</comment>
<protein>
    <recommendedName>
        <fullName evidence="3">asparagine synthase (glutamine-hydrolyzing)</fullName>
        <ecNumber evidence="3">6.3.5.4</ecNumber>
    </recommendedName>
</protein>
<dbReference type="CDD" id="cd00712">
    <property type="entry name" value="AsnB"/>
    <property type="match status" value="1"/>
</dbReference>
<keyword evidence="4 10" id="KW-0547">Nucleotide-binding</keyword>
<reference evidence="13 14" key="1">
    <citation type="submission" date="2019-06" db="EMBL/GenBank/DDBJ databases">
        <title>Whole genome shotgun sequence of Streptomyces cacaoi subsp. cacaoi NBRC 12748.</title>
        <authorList>
            <person name="Hosoyama A."/>
            <person name="Uohara A."/>
            <person name="Ohji S."/>
            <person name="Ichikawa N."/>
        </authorList>
    </citation>
    <scope>NUCLEOTIDE SEQUENCE [LARGE SCALE GENOMIC DNA]</scope>
    <source>
        <strain evidence="13 14">NBRC 12748</strain>
    </source>
</reference>
<name>A0A4Y3QRU1_STRCI</name>
<dbReference type="InterPro" id="IPR014729">
    <property type="entry name" value="Rossmann-like_a/b/a_fold"/>
</dbReference>
<comment type="pathway">
    <text evidence="1">Amino-acid biosynthesis; L-asparagine biosynthesis; L-asparagine from L-aspartate (L-Gln route): step 1/1.</text>
</comment>
<dbReference type="Pfam" id="PF00733">
    <property type="entry name" value="Asn_synthase"/>
    <property type="match status" value="1"/>
</dbReference>
<dbReference type="Gene3D" id="3.40.50.620">
    <property type="entry name" value="HUPs"/>
    <property type="match status" value="1"/>
</dbReference>
<keyword evidence="14" id="KW-1185">Reference proteome</keyword>
<evidence type="ECO:0000256" key="2">
    <source>
        <dbReference type="ARBA" id="ARBA00005752"/>
    </source>
</evidence>